<proteinExistence type="predicted"/>
<feature type="compositionally biased region" description="Low complexity" evidence="1">
    <location>
        <begin position="156"/>
        <end position="167"/>
    </location>
</feature>
<evidence type="ECO:0000256" key="1">
    <source>
        <dbReference type="SAM" id="MobiDB-lite"/>
    </source>
</evidence>
<sequence>MLDNILNSVRRGAERAQRRGEEVAQVTRLRVEAFQLGRELDSAYARLGRAYHAGSDMEVLQGVRAEIRRIEEDISARERLITELGGDTRPQNGQTASGAPQPAQQSIVPGAAEATMTGNRPDFTSQPTTPFTGPGVSPSAVSNPSAGNPVAGNPVTGNSTTGSMTTGIPAASTEPTIPDAMPRPTHDGNDRQG</sequence>
<gene>
    <name evidence="2" type="ORF">GCM10008955_17170</name>
</gene>
<dbReference type="RefSeq" id="WP_189006765.1">
    <property type="nucleotide sequence ID" value="NZ_BMPP01000006.1"/>
</dbReference>
<dbReference type="Proteomes" id="UP000647587">
    <property type="component" value="Unassembled WGS sequence"/>
</dbReference>
<feature type="region of interest" description="Disordered" evidence="1">
    <location>
        <begin position="84"/>
        <end position="193"/>
    </location>
</feature>
<keyword evidence="3" id="KW-1185">Reference proteome</keyword>
<feature type="compositionally biased region" description="Basic and acidic residues" evidence="1">
    <location>
        <begin position="184"/>
        <end position="193"/>
    </location>
</feature>
<reference evidence="3" key="1">
    <citation type="journal article" date="2019" name="Int. J. Syst. Evol. Microbiol.">
        <title>The Global Catalogue of Microorganisms (GCM) 10K type strain sequencing project: providing services to taxonomists for standard genome sequencing and annotation.</title>
        <authorList>
            <consortium name="The Broad Institute Genomics Platform"/>
            <consortium name="The Broad Institute Genome Sequencing Center for Infectious Disease"/>
            <person name="Wu L."/>
            <person name="Ma J."/>
        </authorList>
    </citation>
    <scope>NUCLEOTIDE SEQUENCE [LARGE SCALE GENOMIC DNA]</scope>
    <source>
        <strain evidence="3">JCM 30331</strain>
    </source>
</reference>
<evidence type="ECO:0000313" key="2">
    <source>
        <dbReference type="EMBL" id="GGK24158.1"/>
    </source>
</evidence>
<name>A0ABQ2ETL7_9DEIO</name>
<accession>A0ABQ2ETL7</accession>
<feature type="compositionally biased region" description="Polar residues" evidence="1">
    <location>
        <begin position="116"/>
        <end position="131"/>
    </location>
</feature>
<dbReference type="EMBL" id="BMPP01000006">
    <property type="protein sequence ID" value="GGK24158.1"/>
    <property type="molecule type" value="Genomic_DNA"/>
</dbReference>
<comment type="caution">
    <text evidence="2">The sequence shown here is derived from an EMBL/GenBank/DDBJ whole genome shotgun (WGS) entry which is preliminary data.</text>
</comment>
<protein>
    <submittedName>
        <fullName evidence="2">Uncharacterized protein</fullName>
    </submittedName>
</protein>
<evidence type="ECO:0000313" key="3">
    <source>
        <dbReference type="Proteomes" id="UP000647587"/>
    </source>
</evidence>
<feature type="compositionally biased region" description="Polar residues" evidence="1">
    <location>
        <begin position="89"/>
        <end position="107"/>
    </location>
</feature>
<organism evidence="2 3">
    <name type="scientific">Deinococcus malanensis</name>
    <dbReference type="NCBI Taxonomy" id="1706855"/>
    <lineage>
        <taxon>Bacteria</taxon>
        <taxon>Thermotogati</taxon>
        <taxon>Deinococcota</taxon>
        <taxon>Deinococci</taxon>
        <taxon>Deinococcales</taxon>
        <taxon>Deinococcaceae</taxon>
        <taxon>Deinococcus</taxon>
    </lineage>
</organism>